<dbReference type="InterPro" id="IPR040286">
    <property type="entry name" value="At3g25440-like"/>
</dbReference>
<keyword evidence="6" id="KW-1185">Reference proteome</keyword>
<organism evidence="5 6">
    <name type="scientific">Quercus rubra</name>
    <name type="common">Northern red oak</name>
    <name type="synonym">Quercus borealis</name>
    <dbReference type="NCBI Taxonomy" id="3512"/>
    <lineage>
        <taxon>Eukaryota</taxon>
        <taxon>Viridiplantae</taxon>
        <taxon>Streptophyta</taxon>
        <taxon>Embryophyta</taxon>
        <taxon>Tracheophyta</taxon>
        <taxon>Spermatophyta</taxon>
        <taxon>Magnoliopsida</taxon>
        <taxon>eudicotyledons</taxon>
        <taxon>Gunneridae</taxon>
        <taxon>Pentapetalae</taxon>
        <taxon>rosids</taxon>
        <taxon>fabids</taxon>
        <taxon>Fagales</taxon>
        <taxon>Fagaceae</taxon>
        <taxon>Quercus</taxon>
    </lineage>
</organism>
<feature type="compositionally biased region" description="Basic residues" evidence="3">
    <location>
        <begin position="79"/>
        <end position="103"/>
    </location>
</feature>
<evidence type="ECO:0000313" key="5">
    <source>
        <dbReference type="EMBL" id="KAK4566678.1"/>
    </source>
</evidence>
<reference evidence="5 6" key="1">
    <citation type="journal article" date="2023" name="G3 (Bethesda)">
        <title>A haplotype-resolved chromosome-scale genome for Quercus rubra L. provides insights into the genetics of adaptive traits for red oak species.</title>
        <authorList>
            <person name="Kapoor B."/>
            <person name="Jenkins J."/>
            <person name="Schmutz J."/>
            <person name="Zhebentyayeva T."/>
            <person name="Kuelheim C."/>
            <person name="Coggeshall M."/>
            <person name="Heim C."/>
            <person name="Lasky J.R."/>
            <person name="Leites L."/>
            <person name="Islam-Faridi N."/>
            <person name="Romero-Severson J."/>
            <person name="DeLeo V.L."/>
            <person name="Lucas S.M."/>
            <person name="Lazic D."/>
            <person name="Gailing O."/>
            <person name="Carlson J."/>
            <person name="Staton M."/>
        </authorList>
    </citation>
    <scope>NUCLEOTIDE SEQUENCE [LARGE SCALE GENOMIC DNA]</scope>
    <source>
        <strain evidence="5">Pseudo-F2</strain>
    </source>
</reference>
<dbReference type="PROSITE" id="PS51295">
    <property type="entry name" value="CRM"/>
    <property type="match status" value="1"/>
</dbReference>
<dbReference type="EMBL" id="JAXUIC010000010">
    <property type="protein sequence ID" value="KAK4566678.1"/>
    <property type="molecule type" value="Genomic_DNA"/>
</dbReference>
<dbReference type="PANTHER" id="PTHR31426">
    <property type="entry name" value="GROUP II INTRON SPLICING FACTOR CRS1-LIKE"/>
    <property type="match status" value="1"/>
</dbReference>
<sequence length="424" mass="49267">MAKVLFRNLRRASSLLRFSLPLRSNFEAQESIFTITKHFLPLNQTSPSWAFRNLSHGSVNLVISQGKPKFETHEVDPPKKHKWQTKKRLKMQRKKEKQKRKSANKRDPRCLGVKGKKKQKFANAEERIKYKLEKAKIKEAMLIERLKRYEVPQAQGPVVKPHELTGEERFYMKKMAQKRSNYVPIGRRGIFGGVILNMHMHWKKHETVKVICNSCKPGQVQEYAQEIARLSGGIPIQIIGDDVIIFYRGKDYVQPEVMSPIDTLSKKRALEKSKYEQSLESVRRFIAIADKELELYYRHIALYGDPNDRNPISILDEPRKDYKKLGKYEKKSLDSTSDYFHTALSDTEADSTEVSESEDEDLSTSESYSNNDSIFYSNDEEKEPSSSMLEESSNTILGSPPMFENKYDSDNQNFLREHIIDMKN</sequence>
<accession>A0AAN7IE51</accession>
<dbReference type="SUPFAM" id="SSF75471">
    <property type="entry name" value="YhbY-like"/>
    <property type="match status" value="1"/>
</dbReference>
<protein>
    <recommendedName>
        <fullName evidence="4">CRM domain-containing protein</fullName>
    </recommendedName>
</protein>
<dbReference type="InterPro" id="IPR001890">
    <property type="entry name" value="RNA-binding_CRM"/>
</dbReference>
<feature type="region of interest" description="Disordered" evidence="3">
    <location>
        <begin position="344"/>
        <end position="410"/>
    </location>
</feature>
<gene>
    <name evidence="5" type="ORF">RGQ29_002799</name>
</gene>
<dbReference type="Gene3D" id="3.30.110.60">
    <property type="entry name" value="YhbY-like"/>
    <property type="match status" value="1"/>
</dbReference>
<evidence type="ECO:0000259" key="4">
    <source>
        <dbReference type="PROSITE" id="PS51295"/>
    </source>
</evidence>
<dbReference type="AlphaFoldDB" id="A0AAN7IE51"/>
<dbReference type="Pfam" id="PF01985">
    <property type="entry name" value="CRS1_YhbY"/>
    <property type="match status" value="1"/>
</dbReference>
<feature type="compositionally biased region" description="Polar residues" evidence="3">
    <location>
        <begin position="385"/>
        <end position="397"/>
    </location>
</feature>
<evidence type="ECO:0000256" key="3">
    <source>
        <dbReference type="SAM" id="MobiDB-lite"/>
    </source>
</evidence>
<dbReference type="GO" id="GO:0003723">
    <property type="term" value="F:RNA binding"/>
    <property type="evidence" value="ECO:0007669"/>
    <property type="project" value="UniProtKB-UniRule"/>
</dbReference>
<comment type="caution">
    <text evidence="5">The sequence shown here is derived from an EMBL/GenBank/DDBJ whole genome shotgun (WGS) entry which is preliminary data.</text>
</comment>
<dbReference type="SMART" id="SM01103">
    <property type="entry name" value="CRS1_YhbY"/>
    <property type="match status" value="1"/>
</dbReference>
<feature type="domain" description="CRM" evidence="4">
    <location>
        <begin position="162"/>
        <end position="259"/>
    </location>
</feature>
<evidence type="ECO:0000313" key="6">
    <source>
        <dbReference type="Proteomes" id="UP001324115"/>
    </source>
</evidence>
<feature type="compositionally biased region" description="Acidic residues" evidence="3">
    <location>
        <begin position="347"/>
        <end position="363"/>
    </location>
</feature>
<proteinExistence type="predicted"/>
<evidence type="ECO:0000256" key="2">
    <source>
        <dbReference type="PROSITE-ProRule" id="PRU00626"/>
    </source>
</evidence>
<dbReference type="Proteomes" id="UP001324115">
    <property type="component" value="Unassembled WGS sequence"/>
</dbReference>
<feature type="region of interest" description="Disordered" evidence="3">
    <location>
        <begin position="70"/>
        <end position="118"/>
    </location>
</feature>
<dbReference type="PANTHER" id="PTHR31426:SF2">
    <property type="entry name" value="OS01G0958400 PROTEIN"/>
    <property type="match status" value="1"/>
</dbReference>
<keyword evidence="1 2" id="KW-0694">RNA-binding</keyword>
<dbReference type="InterPro" id="IPR035920">
    <property type="entry name" value="YhbY-like_sf"/>
</dbReference>
<evidence type="ECO:0000256" key="1">
    <source>
        <dbReference type="ARBA" id="ARBA00022884"/>
    </source>
</evidence>
<name>A0AAN7IE51_QUERU</name>